<dbReference type="Pfam" id="PF13289">
    <property type="entry name" value="SIR2_2"/>
    <property type="match status" value="1"/>
</dbReference>
<proteinExistence type="predicted"/>
<dbReference type="Gene3D" id="3.40.50.300">
    <property type="entry name" value="P-loop containing nucleotide triphosphate hydrolases"/>
    <property type="match status" value="1"/>
</dbReference>
<sequence>MAYEMLEDPEVDGLLDAANILSSQLKQHRQFPTWLESVFGSLSQEIRHPALLDALMALHRRGAILLTTNYDDVLEKHCGLQRIGRSNQDDVSRFRRGDLDGVFHLHGSYHDAHEVVLDTTDYYDVKNSDMVQDVLRAFLQDRTILFVGCGSGLEDPNFDALLKWASERHKNIPNRHCLLIRDSDTVNYQPLLPVRYGPRYEDLVMYLRRLLDDYTEAQPLAVSVGLDSTEIPPKRLRVLPFGRNKDFIGRQSQLDRLIKILYSEGTEEDCQHVALVGLGGVGKTQIALECAFQLQKIFPTLSVFWVRASDATSFDNAYRDIGQQLDIPGLEDTADVKTLVKIKLSQESTGRWLMIVDNADDFEIFYRQENEDSGSEILSRYLPLSPLGAILFTTRDREAATRYAGSNVIDIEEMDNDESSELLQRSLQNKQLINDKSGTKKLLEFLVNLPLAIVQAAAYLNAKSITIAEYVRIYKGSSDNMIKLLSKDFEDTRRYQDMKNPVATTWLISFQQIQHRDPLAADYMAFISCIKEQNIPTDLLPPASEFDKIEALGTLKAFGFIKSHISGALYDMHRLVHTAMQNWLKHKDEWEHWNEKSLRQIAKIFPWPQYNNRAVWMMYLPHAQCIITTFDLGLCKTKEAKETKGLLWRLSHNVAESLCQQGKYIQAEAMDRQTLQLKETVLGKEHPSTLMSMSNLALSLRQQGKYIEAEAMDRQTLQLRETVLGKEHPDTLRSMNNLAISLRQQGKYTEAEVMDRQALS</sequence>
<reference evidence="2 3" key="1">
    <citation type="submission" date="2016-05" db="EMBL/GenBank/DDBJ databases">
        <title>A degradative enzymes factory behind the ericoid mycorrhizal symbiosis.</title>
        <authorList>
            <consortium name="DOE Joint Genome Institute"/>
            <person name="Martino E."/>
            <person name="Morin E."/>
            <person name="Grelet G."/>
            <person name="Kuo A."/>
            <person name="Kohler A."/>
            <person name="Daghino S."/>
            <person name="Barry K."/>
            <person name="Choi C."/>
            <person name="Cichocki N."/>
            <person name="Clum A."/>
            <person name="Copeland A."/>
            <person name="Hainaut M."/>
            <person name="Haridas S."/>
            <person name="Labutti K."/>
            <person name="Lindquist E."/>
            <person name="Lipzen A."/>
            <person name="Khouja H.-R."/>
            <person name="Murat C."/>
            <person name="Ohm R."/>
            <person name="Olson A."/>
            <person name="Spatafora J."/>
            <person name="Veneault-Fourrey C."/>
            <person name="Henrissat B."/>
            <person name="Grigoriev I."/>
            <person name="Martin F."/>
            <person name="Perotto S."/>
        </authorList>
    </citation>
    <scope>NUCLEOTIDE SEQUENCE [LARGE SCALE GENOMIC DNA]</scope>
    <source>
        <strain evidence="2 3">UAMH 7357</strain>
    </source>
</reference>
<dbReference type="EMBL" id="KZ613464">
    <property type="protein sequence ID" value="PMD28197.1"/>
    <property type="molecule type" value="Genomic_DNA"/>
</dbReference>
<dbReference type="SUPFAM" id="SSF48452">
    <property type="entry name" value="TPR-like"/>
    <property type="match status" value="1"/>
</dbReference>
<dbReference type="PANTHER" id="PTHR46082">
    <property type="entry name" value="ATP/GTP-BINDING PROTEIN-RELATED"/>
    <property type="match status" value="1"/>
</dbReference>
<feature type="domain" description="NB-ARC" evidence="1">
    <location>
        <begin position="251"/>
        <end position="429"/>
    </location>
</feature>
<dbReference type="AlphaFoldDB" id="A0A2J6QPJ4"/>
<dbReference type="OrthoDB" id="1577640at2759"/>
<dbReference type="InterPro" id="IPR011990">
    <property type="entry name" value="TPR-like_helical_dom_sf"/>
</dbReference>
<protein>
    <recommendedName>
        <fullName evidence="1">NB-ARC domain-containing protein</fullName>
    </recommendedName>
</protein>
<dbReference type="STRING" id="1745343.A0A2J6QPJ4"/>
<dbReference type="InterPro" id="IPR002182">
    <property type="entry name" value="NB-ARC"/>
</dbReference>
<dbReference type="Proteomes" id="UP000235672">
    <property type="component" value="Unassembled WGS sequence"/>
</dbReference>
<keyword evidence="3" id="KW-1185">Reference proteome</keyword>
<gene>
    <name evidence="2" type="ORF">NA56DRAFT_4346</name>
</gene>
<dbReference type="Pfam" id="PF00931">
    <property type="entry name" value="NB-ARC"/>
    <property type="match status" value="1"/>
</dbReference>
<dbReference type="PANTHER" id="PTHR46082:SF6">
    <property type="entry name" value="AAA+ ATPASE DOMAIN-CONTAINING PROTEIN-RELATED"/>
    <property type="match status" value="1"/>
</dbReference>
<dbReference type="SUPFAM" id="SSF52467">
    <property type="entry name" value="DHS-like NAD/FAD-binding domain"/>
    <property type="match status" value="1"/>
</dbReference>
<dbReference type="Pfam" id="PF13374">
    <property type="entry name" value="TPR_10"/>
    <property type="match status" value="1"/>
</dbReference>
<dbReference type="GO" id="GO:0043531">
    <property type="term" value="F:ADP binding"/>
    <property type="evidence" value="ECO:0007669"/>
    <property type="project" value="InterPro"/>
</dbReference>
<dbReference type="InterPro" id="IPR027417">
    <property type="entry name" value="P-loop_NTPase"/>
</dbReference>
<evidence type="ECO:0000313" key="3">
    <source>
        <dbReference type="Proteomes" id="UP000235672"/>
    </source>
</evidence>
<evidence type="ECO:0000259" key="1">
    <source>
        <dbReference type="Pfam" id="PF00931"/>
    </source>
</evidence>
<dbReference type="SUPFAM" id="SSF52540">
    <property type="entry name" value="P-loop containing nucleoside triphosphate hydrolases"/>
    <property type="match status" value="1"/>
</dbReference>
<organism evidence="2 3">
    <name type="scientific">Hyaloscypha hepaticicola</name>
    <dbReference type="NCBI Taxonomy" id="2082293"/>
    <lineage>
        <taxon>Eukaryota</taxon>
        <taxon>Fungi</taxon>
        <taxon>Dikarya</taxon>
        <taxon>Ascomycota</taxon>
        <taxon>Pezizomycotina</taxon>
        <taxon>Leotiomycetes</taxon>
        <taxon>Helotiales</taxon>
        <taxon>Hyaloscyphaceae</taxon>
        <taxon>Hyaloscypha</taxon>
    </lineage>
</organism>
<name>A0A2J6QPJ4_9HELO</name>
<evidence type="ECO:0000313" key="2">
    <source>
        <dbReference type="EMBL" id="PMD28197.1"/>
    </source>
</evidence>
<dbReference type="Gene3D" id="1.25.40.10">
    <property type="entry name" value="Tetratricopeptide repeat domain"/>
    <property type="match status" value="1"/>
</dbReference>
<accession>A0A2J6QPJ4</accession>
<dbReference type="InterPro" id="IPR053137">
    <property type="entry name" value="NLR-like"/>
</dbReference>
<dbReference type="Pfam" id="PF13424">
    <property type="entry name" value="TPR_12"/>
    <property type="match status" value="1"/>
</dbReference>
<dbReference type="InterPro" id="IPR029035">
    <property type="entry name" value="DHS-like_NAD/FAD-binding_dom"/>
</dbReference>